<feature type="non-terminal residue" evidence="1">
    <location>
        <position position="1"/>
    </location>
</feature>
<dbReference type="OrthoDB" id="3344688at2759"/>
<feature type="non-terminal residue" evidence="1">
    <location>
        <position position="54"/>
    </location>
</feature>
<sequence length="54" mass="6618">NRIINDQNKFYSRKVMFIADYLDEYNLKLEYIKTDYNVADIFTKNLSPTKHHEF</sequence>
<evidence type="ECO:0008006" key="3">
    <source>
        <dbReference type="Google" id="ProtNLM"/>
    </source>
</evidence>
<evidence type="ECO:0000313" key="1">
    <source>
        <dbReference type="EMBL" id="ORY56717.1"/>
    </source>
</evidence>
<name>A0A1Y2DBZ5_9FUNG</name>
<comment type="caution">
    <text evidence="1">The sequence shown here is derived from an EMBL/GenBank/DDBJ whole genome shotgun (WGS) entry which is preliminary data.</text>
</comment>
<dbReference type="EMBL" id="MCOG01000072">
    <property type="protein sequence ID" value="ORY56717.1"/>
    <property type="molecule type" value="Genomic_DNA"/>
</dbReference>
<evidence type="ECO:0000313" key="2">
    <source>
        <dbReference type="Proteomes" id="UP000193920"/>
    </source>
</evidence>
<reference evidence="1 2" key="1">
    <citation type="submission" date="2016-08" db="EMBL/GenBank/DDBJ databases">
        <title>A Parts List for Fungal Cellulosomes Revealed by Comparative Genomics.</title>
        <authorList>
            <consortium name="DOE Joint Genome Institute"/>
            <person name="Haitjema C.H."/>
            <person name="Gilmore S.P."/>
            <person name="Henske J.K."/>
            <person name="Solomon K.V."/>
            <person name="De Groot R."/>
            <person name="Kuo A."/>
            <person name="Mondo S.J."/>
            <person name="Salamov A.A."/>
            <person name="Labutti K."/>
            <person name="Zhao Z."/>
            <person name="Chiniquy J."/>
            <person name="Barry K."/>
            <person name="Brewer H.M."/>
            <person name="Purvine S.O."/>
            <person name="Wright A.T."/>
            <person name="Boxma B."/>
            <person name="Van Alen T."/>
            <person name="Hackstein J.H."/>
            <person name="Baker S.E."/>
            <person name="Grigoriev I.V."/>
            <person name="O'Malley M.A."/>
        </authorList>
    </citation>
    <scope>NUCLEOTIDE SEQUENCE [LARGE SCALE GENOMIC DNA]</scope>
    <source>
        <strain evidence="1 2">G1</strain>
    </source>
</reference>
<protein>
    <recommendedName>
        <fullName evidence="3">Reverse transcriptase RNase H-like domain-containing protein</fullName>
    </recommendedName>
</protein>
<keyword evidence="2" id="KW-1185">Reference proteome</keyword>
<accession>A0A1Y2DBZ5</accession>
<gene>
    <name evidence="1" type="ORF">LY90DRAFT_374022</name>
</gene>
<organism evidence="1 2">
    <name type="scientific">Neocallimastix californiae</name>
    <dbReference type="NCBI Taxonomy" id="1754190"/>
    <lineage>
        <taxon>Eukaryota</taxon>
        <taxon>Fungi</taxon>
        <taxon>Fungi incertae sedis</taxon>
        <taxon>Chytridiomycota</taxon>
        <taxon>Chytridiomycota incertae sedis</taxon>
        <taxon>Neocallimastigomycetes</taxon>
        <taxon>Neocallimastigales</taxon>
        <taxon>Neocallimastigaceae</taxon>
        <taxon>Neocallimastix</taxon>
    </lineage>
</organism>
<dbReference type="Proteomes" id="UP000193920">
    <property type="component" value="Unassembled WGS sequence"/>
</dbReference>
<dbReference type="AlphaFoldDB" id="A0A1Y2DBZ5"/>
<proteinExistence type="predicted"/>